<dbReference type="PANTHER" id="PTHR33055:SF3">
    <property type="entry name" value="PUTATIVE TRANSPOSASE FOR IS117-RELATED"/>
    <property type="match status" value="1"/>
</dbReference>
<dbReference type="Proteomes" id="UP000325606">
    <property type="component" value="Chromosome"/>
</dbReference>
<dbReference type="RefSeq" id="WP_151054435.1">
    <property type="nucleotide sequence ID" value="NZ_CP044222.1"/>
</dbReference>
<dbReference type="AlphaFoldDB" id="A0A5J6LC59"/>
<dbReference type="PANTHER" id="PTHR33055">
    <property type="entry name" value="TRANSPOSASE FOR INSERTION SEQUENCE ELEMENT IS1111A"/>
    <property type="match status" value="1"/>
</dbReference>
<reference evidence="3 4" key="1">
    <citation type="submission" date="2019-09" db="EMBL/GenBank/DDBJ databases">
        <title>Nitrincola iocasae sp. nov., a bacterium isolated from the sediment collected at a cold seep field in South China Sea.</title>
        <authorList>
            <person name="Zhang H."/>
            <person name="Wang H."/>
            <person name="Li C."/>
        </authorList>
    </citation>
    <scope>NUCLEOTIDE SEQUENCE [LARGE SCALE GENOMIC DNA]</scope>
    <source>
        <strain evidence="3 4">KXZD1103</strain>
    </source>
</reference>
<evidence type="ECO:0000259" key="2">
    <source>
        <dbReference type="Pfam" id="PF02371"/>
    </source>
</evidence>
<gene>
    <name evidence="3" type="ORF">F5I99_06995</name>
</gene>
<proteinExistence type="predicted"/>
<evidence type="ECO:0000313" key="4">
    <source>
        <dbReference type="Proteomes" id="UP000325606"/>
    </source>
</evidence>
<name>A0A5J6LC59_9GAMM</name>
<sequence>MKNISILSIDLAKNVFQLHGLNRQGKAVFRKRLYRADLKAFIANLPCCLIAMEACIGAHAWARQFKALGHEVKLIAPQYVKPFVRVNKNDIRDAEAIALAASLPSTPSVSIKSEEQLDLQAIHRVRERLVREKTAIGNELRGLLADMGVVIPTGHGSLRVLIPELLEDADQPLTFKGRQLIADLREQWLEKEAHIARYDCMLQDYVKENVECQKLLEIPGVGPINASLLLSYLGDAKRFASARHFAASLGLVPKQASSGNRERLLGISKQGNGHVRKQLVHGARSAYRVLLKEDATGRLSEWAKRMQASGKHANKIIVALANKLARIVWSMMMKERGYIA</sequence>
<dbReference type="KEGG" id="nik:F5I99_06995"/>
<dbReference type="GO" id="GO:0004803">
    <property type="term" value="F:transposase activity"/>
    <property type="evidence" value="ECO:0007669"/>
    <property type="project" value="InterPro"/>
</dbReference>
<dbReference type="Pfam" id="PF01548">
    <property type="entry name" value="DEDD_Tnp_IS110"/>
    <property type="match status" value="1"/>
</dbReference>
<dbReference type="EMBL" id="CP044222">
    <property type="protein sequence ID" value="QEW06264.1"/>
    <property type="molecule type" value="Genomic_DNA"/>
</dbReference>
<keyword evidence="4" id="KW-1185">Reference proteome</keyword>
<dbReference type="NCBIfam" id="NF033542">
    <property type="entry name" value="transpos_IS110"/>
    <property type="match status" value="1"/>
</dbReference>
<dbReference type="InterPro" id="IPR003346">
    <property type="entry name" value="Transposase_20"/>
</dbReference>
<evidence type="ECO:0000313" key="3">
    <source>
        <dbReference type="EMBL" id="QEW06264.1"/>
    </source>
</evidence>
<accession>A0A5J6LC59</accession>
<dbReference type="InterPro" id="IPR047650">
    <property type="entry name" value="Transpos_IS110"/>
</dbReference>
<dbReference type="InterPro" id="IPR002525">
    <property type="entry name" value="Transp_IS110-like_N"/>
</dbReference>
<dbReference type="GO" id="GO:0003677">
    <property type="term" value="F:DNA binding"/>
    <property type="evidence" value="ECO:0007669"/>
    <property type="project" value="InterPro"/>
</dbReference>
<feature type="domain" description="Transposase IS116/IS110/IS902 C-terminal" evidence="2">
    <location>
        <begin position="212"/>
        <end position="289"/>
    </location>
</feature>
<organism evidence="3 4">
    <name type="scientific">Nitrincola iocasae</name>
    <dbReference type="NCBI Taxonomy" id="2614693"/>
    <lineage>
        <taxon>Bacteria</taxon>
        <taxon>Pseudomonadati</taxon>
        <taxon>Pseudomonadota</taxon>
        <taxon>Gammaproteobacteria</taxon>
        <taxon>Oceanospirillales</taxon>
        <taxon>Oceanospirillaceae</taxon>
        <taxon>Nitrincola</taxon>
    </lineage>
</organism>
<dbReference type="GO" id="GO:0006313">
    <property type="term" value="P:DNA transposition"/>
    <property type="evidence" value="ECO:0007669"/>
    <property type="project" value="InterPro"/>
</dbReference>
<evidence type="ECO:0000259" key="1">
    <source>
        <dbReference type="Pfam" id="PF01548"/>
    </source>
</evidence>
<dbReference type="Pfam" id="PF02371">
    <property type="entry name" value="Transposase_20"/>
    <property type="match status" value="1"/>
</dbReference>
<feature type="domain" description="Transposase IS110-like N-terminal" evidence="1">
    <location>
        <begin position="9"/>
        <end position="145"/>
    </location>
</feature>
<protein>
    <submittedName>
        <fullName evidence="3">IS110 family transposase</fullName>
    </submittedName>
</protein>